<reference evidence="3 4" key="1">
    <citation type="journal article" date="2003" name="Nature">
        <title>Genome divergence in two Prochlorococcus ecotypes reflects oceanic niche differentiation.</title>
        <authorList>
            <person name="Rocap G."/>
            <person name="Larimer F.W."/>
            <person name="Lamerdin J.E."/>
            <person name="Malfatti S."/>
            <person name="Chain P."/>
            <person name="Ahlgren N.A."/>
            <person name="Arellano A."/>
            <person name="Coleman M."/>
            <person name="Hauser L."/>
            <person name="Hess W.R."/>
            <person name="Johnson Z.I."/>
            <person name="Land M.L."/>
            <person name="Lindell D."/>
            <person name="Post A.F."/>
            <person name="Regala W."/>
            <person name="Shah M."/>
            <person name="Shaw S.L."/>
            <person name="Steglich C."/>
            <person name="Sullivan M.B."/>
            <person name="Ting C.S."/>
            <person name="Tolonen A."/>
            <person name="Webb E.A."/>
            <person name="Zinser E.R."/>
            <person name="Chisholm S.W."/>
        </authorList>
    </citation>
    <scope>NUCLEOTIDE SEQUENCE [LARGE SCALE GENOMIC DNA]</scope>
    <source>
        <strain evidence="4">CCMP1986 / NIES-2087 / MED4</strain>
    </source>
</reference>
<dbReference type="Proteomes" id="UP000001026">
    <property type="component" value="Chromosome"/>
</dbReference>
<gene>
    <name evidence="3" type="ordered locus">PMM1417</name>
</gene>
<evidence type="ECO:0000256" key="1">
    <source>
        <dbReference type="SAM" id="SignalP"/>
    </source>
</evidence>
<dbReference type="SMART" id="SM00318">
    <property type="entry name" value="SNc"/>
    <property type="match status" value="1"/>
</dbReference>
<dbReference type="AlphaFoldDB" id="Q7V065"/>
<feature type="signal peptide" evidence="1">
    <location>
        <begin position="1"/>
        <end position="27"/>
    </location>
</feature>
<dbReference type="STRING" id="59919.PMM1417"/>
<sequence length="135" mass="15464">MNKPGINFMRSLLVMFLIISFSSKAYSALPTTIIKSCYDGDTCTTIDGEKIRLACIDTPELKGKKADPVAAREARDFLNNLVTNEEVSIRRITKDKYERTVAELFKNDTNVQELIVDDSYGKIYERYAYQCNWTQ</sequence>
<organism evidence="3 4">
    <name type="scientific">Prochlorococcus marinus subsp. pastoris (strain CCMP1986 / NIES-2087 / MED4)</name>
    <dbReference type="NCBI Taxonomy" id="59919"/>
    <lineage>
        <taxon>Bacteria</taxon>
        <taxon>Bacillati</taxon>
        <taxon>Cyanobacteriota</taxon>
        <taxon>Cyanophyceae</taxon>
        <taxon>Synechococcales</taxon>
        <taxon>Prochlorococcaceae</taxon>
        <taxon>Prochlorococcus</taxon>
    </lineage>
</organism>
<dbReference type="InterPro" id="IPR016071">
    <property type="entry name" value="Staphylococal_nuclease_OB-fold"/>
</dbReference>
<dbReference type="eggNOG" id="COG1525">
    <property type="taxonomic scope" value="Bacteria"/>
</dbReference>
<dbReference type="Pfam" id="PF00565">
    <property type="entry name" value="SNase"/>
    <property type="match status" value="1"/>
</dbReference>
<proteinExistence type="predicted"/>
<dbReference type="InterPro" id="IPR035437">
    <property type="entry name" value="SNase_OB-fold_sf"/>
</dbReference>
<evidence type="ECO:0000313" key="4">
    <source>
        <dbReference type="Proteomes" id="UP000001026"/>
    </source>
</evidence>
<dbReference type="EMBL" id="BX548174">
    <property type="protein sequence ID" value="CAE19876.1"/>
    <property type="molecule type" value="Genomic_DNA"/>
</dbReference>
<dbReference type="PROSITE" id="PS50830">
    <property type="entry name" value="TNASE_3"/>
    <property type="match status" value="1"/>
</dbReference>
<dbReference type="HOGENOM" id="CLU_046484_13_3_3"/>
<dbReference type="RefSeq" id="WP_011133046.1">
    <property type="nucleotide sequence ID" value="NC_005072.1"/>
</dbReference>
<evidence type="ECO:0000259" key="2">
    <source>
        <dbReference type="PROSITE" id="PS50830"/>
    </source>
</evidence>
<feature type="domain" description="TNase-like" evidence="2">
    <location>
        <begin position="28"/>
        <end position="135"/>
    </location>
</feature>
<feature type="chain" id="PRO_5004292336" evidence="1">
    <location>
        <begin position="28"/>
        <end position="135"/>
    </location>
</feature>
<name>Q7V065_PROMP</name>
<evidence type="ECO:0000313" key="3">
    <source>
        <dbReference type="EMBL" id="CAE19876.1"/>
    </source>
</evidence>
<protein>
    <submittedName>
        <fullName evidence="3">Staphylococcus nuclease (SNase) homologues</fullName>
    </submittedName>
</protein>
<dbReference type="SUPFAM" id="SSF50199">
    <property type="entry name" value="Staphylococcal nuclease"/>
    <property type="match status" value="1"/>
</dbReference>
<dbReference type="Gene3D" id="2.40.50.90">
    <property type="match status" value="1"/>
</dbReference>
<keyword evidence="1" id="KW-0732">Signal</keyword>
<accession>Q7V065</accession>
<dbReference type="KEGG" id="pmm:PMM1417"/>